<dbReference type="EMBL" id="RQGD01000031">
    <property type="protein sequence ID" value="TGL58685.1"/>
    <property type="molecule type" value="Genomic_DNA"/>
</dbReference>
<dbReference type="AlphaFoldDB" id="A0A4V3JR48"/>
<gene>
    <name evidence="1" type="ORF">EHQ58_10230</name>
</gene>
<evidence type="ECO:0000313" key="1">
    <source>
        <dbReference type="EMBL" id="TGL58685.1"/>
    </source>
</evidence>
<name>A0A4V3JR48_9LEPT</name>
<dbReference type="OrthoDB" id="9753752at2"/>
<protein>
    <submittedName>
        <fullName evidence="1">Uncharacterized protein</fullName>
    </submittedName>
</protein>
<dbReference type="RefSeq" id="WP_135623806.1">
    <property type="nucleotide sequence ID" value="NZ_RQGD01000031.1"/>
</dbReference>
<reference evidence="1" key="1">
    <citation type="journal article" date="2019" name="PLoS Negl. Trop. Dis.">
        <title>Revisiting the worldwide diversity of Leptospira species in the environment.</title>
        <authorList>
            <person name="Vincent A.T."/>
            <person name="Schiettekatte O."/>
            <person name="Bourhy P."/>
            <person name="Veyrier F.J."/>
            <person name="Picardeau M."/>
        </authorList>
    </citation>
    <scope>NUCLEOTIDE SEQUENCE [LARGE SCALE GENOMIC DNA]</scope>
    <source>
        <strain evidence="1">201702476</strain>
    </source>
</reference>
<comment type="caution">
    <text evidence="1">The sequence shown here is derived from an EMBL/GenBank/DDBJ whole genome shotgun (WGS) entry which is preliminary data.</text>
</comment>
<accession>A0A4V3JR48</accession>
<keyword evidence="2" id="KW-1185">Reference proteome</keyword>
<organism evidence="1 2">
    <name type="scientific">Leptospira ognonensis</name>
    <dbReference type="NCBI Taxonomy" id="2484945"/>
    <lineage>
        <taxon>Bacteria</taxon>
        <taxon>Pseudomonadati</taxon>
        <taxon>Spirochaetota</taxon>
        <taxon>Spirochaetia</taxon>
        <taxon>Leptospirales</taxon>
        <taxon>Leptospiraceae</taxon>
        <taxon>Leptospira</taxon>
    </lineage>
</organism>
<evidence type="ECO:0000313" key="2">
    <source>
        <dbReference type="Proteomes" id="UP000297693"/>
    </source>
</evidence>
<sequence length="286" mass="33395">MKKQNQFTIFSFGYWGWGTQVPEMVRMMDQVEISRGYAPPIFVDIRMNHAVRAPGFNGNAFQKLLGEKRVLNFKQLGNKRITSKVGPRIQISVPESAEVLLEVIKTKFKQGQRTIFFCSCLYPKEGHTFHCHRYTVAALLYHYATKQKLKARVMEWPGAEPSIFEITVNDSQYKRLSKYPRTIFYKDLASSLSKEEMLSLPPCSVLRFNNKENDPLLFQSDRVQWSESEYTLKAFPIDSQSKHNSKLLSYLKEERSFWGYDVHDHSTLKELKEFTQSPLKELIKRS</sequence>
<dbReference type="Proteomes" id="UP000297693">
    <property type="component" value="Unassembled WGS sequence"/>
</dbReference>
<proteinExistence type="predicted"/>